<gene>
    <name evidence="1" type="ORF">GCM10009539_65580</name>
</gene>
<dbReference type="EMBL" id="BAAAGX010000028">
    <property type="protein sequence ID" value="GAA0269307.1"/>
    <property type="molecule type" value="Genomic_DNA"/>
</dbReference>
<evidence type="ECO:0000313" key="1">
    <source>
        <dbReference type="EMBL" id="GAA0269307.1"/>
    </source>
</evidence>
<proteinExistence type="predicted"/>
<keyword evidence="2" id="KW-1185">Reference proteome</keyword>
<protein>
    <submittedName>
        <fullName evidence="1">Uncharacterized protein</fullName>
    </submittedName>
</protein>
<name>A0ABN0V0J9_9ACTN</name>
<reference evidence="1 2" key="1">
    <citation type="journal article" date="2019" name="Int. J. Syst. Evol. Microbiol.">
        <title>The Global Catalogue of Microorganisms (GCM) 10K type strain sequencing project: providing services to taxonomists for standard genome sequencing and annotation.</title>
        <authorList>
            <consortium name="The Broad Institute Genomics Platform"/>
            <consortium name="The Broad Institute Genome Sequencing Center for Infectious Disease"/>
            <person name="Wu L."/>
            <person name="Ma J."/>
        </authorList>
    </citation>
    <scope>NUCLEOTIDE SEQUENCE [LARGE SCALE GENOMIC DNA]</scope>
    <source>
        <strain evidence="1 2">JCM 10425</strain>
    </source>
</reference>
<dbReference type="Proteomes" id="UP001500967">
    <property type="component" value="Unassembled WGS sequence"/>
</dbReference>
<organism evidence="1 2">
    <name type="scientific">Cryptosporangium japonicum</name>
    <dbReference type="NCBI Taxonomy" id="80872"/>
    <lineage>
        <taxon>Bacteria</taxon>
        <taxon>Bacillati</taxon>
        <taxon>Actinomycetota</taxon>
        <taxon>Actinomycetes</taxon>
        <taxon>Cryptosporangiales</taxon>
        <taxon>Cryptosporangiaceae</taxon>
        <taxon>Cryptosporangium</taxon>
    </lineage>
</organism>
<evidence type="ECO:0000313" key="2">
    <source>
        <dbReference type="Proteomes" id="UP001500967"/>
    </source>
</evidence>
<sequence length="92" mass="9481">MTVAEQIGTDIDGYSVVAGHWPLVGPHSPVRTAYAAQALTALVTYLEHAVGAPDGLGDRQDADQVLDAVSDALSGLPGVVSSVERRRGALAE</sequence>
<accession>A0ABN0V0J9</accession>
<comment type="caution">
    <text evidence="1">The sequence shown here is derived from an EMBL/GenBank/DDBJ whole genome shotgun (WGS) entry which is preliminary data.</text>
</comment>